<feature type="signal peptide" evidence="7">
    <location>
        <begin position="1"/>
        <end position="17"/>
    </location>
</feature>
<evidence type="ECO:0000256" key="1">
    <source>
        <dbReference type="ARBA" id="ARBA00022723"/>
    </source>
</evidence>
<evidence type="ECO:0000256" key="5">
    <source>
        <dbReference type="ARBA" id="ARBA00023163"/>
    </source>
</evidence>
<dbReference type="CDD" id="cd12148">
    <property type="entry name" value="fungal_TF_MHR"/>
    <property type="match status" value="1"/>
</dbReference>
<proteinExistence type="predicted"/>
<protein>
    <recommendedName>
        <fullName evidence="10">Transcription factor domain-containing protein</fullName>
    </recommendedName>
</protein>
<keyword evidence="7" id="KW-0732">Signal</keyword>
<dbReference type="GO" id="GO:0046872">
    <property type="term" value="F:metal ion binding"/>
    <property type="evidence" value="ECO:0007669"/>
    <property type="project" value="UniProtKB-KW"/>
</dbReference>
<keyword evidence="4" id="KW-0238">DNA-binding</keyword>
<name>A0A8H3SDV3_9EURO</name>
<evidence type="ECO:0000256" key="6">
    <source>
        <dbReference type="ARBA" id="ARBA00023242"/>
    </source>
</evidence>
<evidence type="ECO:0000256" key="4">
    <source>
        <dbReference type="ARBA" id="ARBA00023125"/>
    </source>
</evidence>
<dbReference type="Proteomes" id="UP000465221">
    <property type="component" value="Unassembled WGS sequence"/>
</dbReference>
<comment type="caution">
    <text evidence="8">The sequence shown here is derived from an EMBL/GenBank/DDBJ whole genome shotgun (WGS) entry which is preliminary data.</text>
</comment>
<dbReference type="GO" id="GO:0001228">
    <property type="term" value="F:DNA-binding transcription activator activity, RNA polymerase II-specific"/>
    <property type="evidence" value="ECO:0007669"/>
    <property type="project" value="TreeGrafter"/>
</dbReference>
<evidence type="ECO:0000256" key="3">
    <source>
        <dbReference type="ARBA" id="ARBA00023015"/>
    </source>
</evidence>
<gene>
    <name evidence="8" type="ORF">IFM46972_10780</name>
</gene>
<keyword evidence="3" id="KW-0805">Transcription regulation</keyword>
<sequence length="200" mass="21991">MLLVMAVGVFFCPGSAALQSRAAAWIMGGRRWLARHSVECAQFDLNTVQICCLLFVNSQTSRERSEPFGLLKETLICMAMKLGFPQESSKHFPPMSASEAEMRQRLWTTVLKIAIQSSFDSGLLPLIFEGYNCTTTSNLDDADLLGTSSLAPQPLPVFTQSTVSMVLASTQRIRLRIFAPHECAGHHSYLPGYVTVDKGA</sequence>
<keyword evidence="6" id="KW-0539">Nucleus</keyword>
<accession>A0A8H3SDV3</accession>
<dbReference type="AlphaFoldDB" id="A0A8H3SDV3"/>
<evidence type="ECO:0008006" key="10">
    <source>
        <dbReference type="Google" id="ProtNLM"/>
    </source>
</evidence>
<dbReference type="GO" id="GO:0000978">
    <property type="term" value="F:RNA polymerase II cis-regulatory region sequence-specific DNA binding"/>
    <property type="evidence" value="ECO:0007669"/>
    <property type="project" value="TreeGrafter"/>
</dbReference>
<organism evidence="8 9">
    <name type="scientific">Aspergillus udagawae</name>
    <dbReference type="NCBI Taxonomy" id="91492"/>
    <lineage>
        <taxon>Eukaryota</taxon>
        <taxon>Fungi</taxon>
        <taxon>Dikarya</taxon>
        <taxon>Ascomycota</taxon>
        <taxon>Pezizomycotina</taxon>
        <taxon>Eurotiomycetes</taxon>
        <taxon>Eurotiomycetidae</taxon>
        <taxon>Eurotiales</taxon>
        <taxon>Aspergillaceae</taxon>
        <taxon>Aspergillus</taxon>
        <taxon>Aspergillus subgen. Fumigati</taxon>
    </lineage>
</organism>
<evidence type="ECO:0000256" key="2">
    <source>
        <dbReference type="ARBA" id="ARBA00022833"/>
    </source>
</evidence>
<keyword evidence="2" id="KW-0862">Zinc</keyword>
<evidence type="ECO:0000313" key="9">
    <source>
        <dbReference type="Proteomes" id="UP000465221"/>
    </source>
</evidence>
<dbReference type="InterPro" id="IPR051430">
    <property type="entry name" value="Fungal_TF_Env_Response"/>
</dbReference>
<reference evidence="8 9" key="1">
    <citation type="submission" date="2020-01" db="EMBL/GenBank/DDBJ databases">
        <title>Draft genome sequence of Aspergillus udagawae IFM 46972.</title>
        <authorList>
            <person name="Takahashi H."/>
            <person name="Yaguchi T."/>
        </authorList>
    </citation>
    <scope>NUCLEOTIDE SEQUENCE [LARGE SCALE GENOMIC DNA]</scope>
    <source>
        <strain evidence="8 9">IFM 46972</strain>
    </source>
</reference>
<dbReference type="PANTHER" id="PTHR31944">
    <property type="entry name" value="HEME-RESPONSIVE ZINC FINGER TRANSCRIPTION FACTOR HAP1"/>
    <property type="match status" value="1"/>
</dbReference>
<keyword evidence="5" id="KW-0804">Transcription</keyword>
<dbReference type="PANTHER" id="PTHR31944:SF129">
    <property type="entry name" value="ASPYRIDONES CLUSTER REGULATOR APDR-RELATED"/>
    <property type="match status" value="1"/>
</dbReference>
<dbReference type="GO" id="GO:0005634">
    <property type="term" value="C:nucleus"/>
    <property type="evidence" value="ECO:0007669"/>
    <property type="project" value="TreeGrafter"/>
</dbReference>
<evidence type="ECO:0000313" key="8">
    <source>
        <dbReference type="EMBL" id="GFF57397.1"/>
    </source>
</evidence>
<keyword evidence="1" id="KW-0479">Metal-binding</keyword>
<evidence type="ECO:0000256" key="7">
    <source>
        <dbReference type="SAM" id="SignalP"/>
    </source>
</evidence>
<dbReference type="EMBL" id="BLKC01000151">
    <property type="protein sequence ID" value="GFF57397.1"/>
    <property type="molecule type" value="Genomic_DNA"/>
</dbReference>
<feature type="chain" id="PRO_5034720717" description="Transcription factor domain-containing protein" evidence="7">
    <location>
        <begin position="18"/>
        <end position="200"/>
    </location>
</feature>